<dbReference type="Pfam" id="PF13439">
    <property type="entry name" value="Glyco_transf_4"/>
    <property type="match status" value="1"/>
</dbReference>
<dbReference type="Pfam" id="PF00534">
    <property type="entry name" value="Glycos_transf_1"/>
    <property type="match status" value="1"/>
</dbReference>
<dbReference type="EMBL" id="JBHSAQ010000002">
    <property type="protein sequence ID" value="MFC3957956.1"/>
    <property type="molecule type" value="Genomic_DNA"/>
</dbReference>
<gene>
    <name evidence="3" type="ORF">ACFOUR_06165</name>
</gene>
<dbReference type="PANTHER" id="PTHR12526:SF630">
    <property type="entry name" value="GLYCOSYLTRANSFERASE"/>
    <property type="match status" value="1"/>
</dbReference>
<dbReference type="RefSeq" id="WP_256530645.1">
    <property type="nucleotide sequence ID" value="NZ_CP101824.1"/>
</dbReference>
<feature type="domain" description="Glycosyl transferase family 1" evidence="1">
    <location>
        <begin position="175"/>
        <end position="319"/>
    </location>
</feature>
<comment type="caution">
    <text evidence="3">The sequence shown here is derived from an EMBL/GenBank/DDBJ whole genome shotgun (WGS) entry which is preliminary data.</text>
</comment>
<name>A0ABD5NLV7_9EURY</name>
<feature type="domain" description="Glycosyltransferase subfamily 4-like N-terminal" evidence="2">
    <location>
        <begin position="22"/>
        <end position="169"/>
    </location>
</feature>
<evidence type="ECO:0000313" key="4">
    <source>
        <dbReference type="Proteomes" id="UP001595846"/>
    </source>
</evidence>
<sequence length="354" mass="39354">MRVGVVSFRTVHHRRSETTERIQTLAELLCDDGHDVHVFCARWWPDDRDVAAEEGITYHGLAPDRDSGRSFLLRLPVAIRKLGPDVVHVGANPPKQVGAASLGTKLSRTPLVLEWDGSIGDGAETDYKRALRAADAVITPSQLVRTWARERGADGDDVTVIPDPIDVDRIRAVDPGEPAEVVYARQLDDGANLESVMLALAELRDRDWTATVIGDGPRREDYESMAGDLRIADRVDFVGEADRDERIASYRAAHVFAQTAEYCPFPTELAWALACGCVGVVEYHVDSAGHELVEGRERGFRTTSESELADAIIEAGELESLDFDDSFAEFDRENVRRQYIECYERVQDQRGLFG</sequence>
<dbReference type="GeneID" id="73903337"/>
<dbReference type="GO" id="GO:0016757">
    <property type="term" value="F:glycosyltransferase activity"/>
    <property type="evidence" value="ECO:0007669"/>
    <property type="project" value="UniProtKB-KW"/>
</dbReference>
<protein>
    <submittedName>
        <fullName evidence="3">Glycosyltransferase</fullName>
        <ecNumber evidence="3">2.4.-.-</ecNumber>
    </submittedName>
</protein>
<keyword evidence="3" id="KW-0328">Glycosyltransferase</keyword>
<dbReference type="Gene3D" id="3.40.50.2000">
    <property type="entry name" value="Glycogen Phosphorylase B"/>
    <property type="match status" value="2"/>
</dbReference>
<dbReference type="InterPro" id="IPR028098">
    <property type="entry name" value="Glyco_trans_4-like_N"/>
</dbReference>
<dbReference type="EC" id="2.4.-.-" evidence="3"/>
<dbReference type="InterPro" id="IPR001296">
    <property type="entry name" value="Glyco_trans_1"/>
</dbReference>
<evidence type="ECO:0000313" key="3">
    <source>
        <dbReference type="EMBL" id="MFC3957956.1"/>
    </source>
</evidence>
<evidence type="ECO:0000259" key="1">
    <source>
        <dbReference type="Pfam" id="PF00534"/>
    </source>
</evidence>
<evidence type="ECO:0000259" key="2">
    <source>
        <dbReference type="Pfam" id="PF13439"/>
    </source>
</evidence>
<keyword evidence="4" id="KW-1185">Reference proteome</keyword>
<dbReference type="AlphaFoldDB" id="A0ABD5NLV7"/>
<dbReference type="PANTHER" id="PTHR12526">
    <property type="entry name" value="GLYCOSYLTRANSFERASE"/>
    <property type="match status" value="1"/>
</dbReference>
<organism evidence="3 4">
    <name type="scientific">Halovivax cerinus</name>
    <dbReference type="NCBI Taxonomy" id="1487865"/>
    <lineage>
        <taxon>Archaea</taxon>
        <taxon>Methanobacteriati</taxon>
        <taxon>Methanobacteriota</taxon>
        <taxon>Stenosarchaea group</taxon>
        <taxon>Halobacteria</taxon>
        <taxon>Halobacteriales</taxon>
        <taxon>Natrialbaceae</taxon>
        <taxon>Halovivax</taxon>
    </lineage>
</organism>
<accession>A0ABD5NLV7</accession>
<proteinExistence type="predicted"/>
<keyword evidence="3" id="KW-0808">Transferase</keyword>
<dbReference type="SUPFAM" id="SSF53756">
    <property type="entry name" value="UDP-Glycosyltransferase/glycogen phosphorylase"/>
    <property type="match status" value="1"/>
</dbReference>
<reference evidence="3 4" key="1">
    <citation type="journal article" date="2019" name="Int. J. Syst. Evol. Microbiol.">
        <title>The Global Catalogue of Microorganisms (GCM) 10K type strain sequencing project: providing services to taxonomists for standard genome sequencing and annotation.</title>
        <authorList>
            <consortium name="The Broad Institute Genomics Platform"/>
            <consortium name="The Broad Institute Genome Sequencing Center for Infectious Disease"/>
            <person name="Wu L."/>
            <person name="Ma J."/>
        </authorList>
    </citation>
    <scope>NUCLEOTIDE SEQUENCE [LARGE SCALE GENOMIC DNA]</scope>
    <source>
        <strain evidence="3 4">IBRC-M 10256</strain>
    </source>
</reference>
<dbReference type="Proteomes" id="UP001595846">
    <property type="component" value="Unassembled WGS sequence"/>
</dbReference>